<gene>
    <name evidence="5" type="ORF">BVC80_8879g47</name>
</gene>
<dbReference type="Proteomes" id="UP000195402">
    <property type="component" value="Unassembled WGS sequence"/>
</dbReference>
<evidence type="ECO:0000313" key="6">
    <source>
        <dbReference type="Proteomes" id="UP000195402"/>
    </source>
</evidence>
<dbReference type="InterPro" id="IPR006868">
    <property type="entry name" value="DUF630"/>
</dbReference>
<accession>A0A200QKE0</accession>
<dbReference type="OrthoDB" id="658187at2759"/>
<feature type="compositionally biased region" description="Basic and acidic residues" evidence="2">
    <location>
        <begin position="241"/>
        <end position="250"/>
    </location>
</feature>
<dbReference type="Pfam" id="PF04782">
    <property type="entry name" value="DUF632"/>
    <property type="match status" value="1"/>
</dbReference>
<feature type="domain" description="DUF630" evidence="4">
    <location>
        <begin position="1"/>
        <end position="58"/>
    </location>
</feature>
<dbReference type="FunCoup" id="A0A200QKE0">
    <property type="interactions" value="1841"/>
</dbReference>
<dbReference type="InterPro" id="IPR006867">
    <property type="entry name" value="DUF632"/>
</dbReference>
<dbReference type="OMA" id="PIEYEVH"/>
<feature type="compositionally biased region" description="Pro residues" evidence="2">
    <location>
        <begin position="207"/>
        <end position="216"/>
    </location>
</feature>
<evidence type="ECO:0000259" key="3">
    <source>
        <dbReference type="Pfam" id="PF04782"/>
    </source>
</evidence>
<feature type="domain" description="DUF632" evidence="3">
    <location>
        <begin position="349"/>
        <end position="669"/>
    </location>
</feature>
<dbReference type="EMBL" id="MVGT01001783">
    <property type="protein sequence ID" value="OVA10901.1"/>
    <property type="molecule type" value="Genomic_DNA"/>
</dbReference>
<feature type="region of interest" description="Disordered" evidence="2">
    <location>
        <begin position="399"/>
        <end position="422"/>
    </location>
</feature>
<dbReference type="InParanoid" id="A0A200QKE0"/>
<dbReference type="STRING" id="56857.A0A200QKE0"/>
<name>A0A200QKE0_MACCD</name>
<dbReference type="PANTHER" id="PTHR21450">
    <property type="entry name" value="PROTEIN ALTERED PHOSPHATE STARVATION RESPONSE 1"/>
    <property type="match status" value="1"/>
</dbReference>
<evidence type="ECO:0008006" key="7">
    <source>
        <dbReference type="Google" id="ProtNLM"/>
    </source>
</evidence>
<dbReference type="Pfam" id="PF04783">
    <property type="entry name" value="DUF630"/>
    <property type="match status" value="1"/>
</dbReference>
<feature type="compositionally biased region" description="Low complexity" evidence="2">
    <location>
        <begin position="196"/>
        <end position="206"/>
    </location>
</feature>
<organism evidence="5 6">
    <name type="scientific">Macleaya cordata</name>
    <name type="common">Five-seeded plume-poppy</name>
    <name type="synonym">Bocconia cordata</name>
    <dbReference type="NCBI Taxonomy" id="56857"/>
    <lineage>
        <taxon>Eukaryota</taxon>
        <taxon>Viridiplantae</taxon>
        <taxon>Streptophyta</taxon>
        <taxon>Embryophyta</taxon>
        <taxon>Tracheophyta</taxon>
        <taxon>Spermatophyta</taxon>
        <taxon>Magnoliopsida</taxon>
        <taxon>Ranunculales</taxon>
        <taxon>Papaveraceae</taxon>
        <taxon>Papaveroideae</taxon>
        <taxon>Macleaya</taxon>
    </lineage>
</organism>
<proteinExistence type="predicted"/>
<evidence type="ECO:0000256" key="2">
    <source>
        <dbReference type="SAM" id="MobiDB-lite"/>
    </source>
</evidence>
<evidence type="ECO:0000313" key="5">
    <source>
        <dbReference type="EMBL" id="OVA10901.1"/>
    </source>
</evidence>
<dbReference type="PANTHER" id="PTHR21450:SF41">
    <property type="entry name" value="RNA POLYMERASE SUBUNIT BETA, PUTATIVE (DUF630 AND DUF632)-RELATED"/>
    <property type="match status" value="1"/>
</dbReference>
<keyword evidence="6" id="KW-1185">Reference proteome</keyword>
<feature type="compositionally biased region" description="Low complexity" evidence="2">
    <location>
        <begin position="399"/>
        <end position="419"/>
    </location>
</feature>
<keyword evidence="1" id="KW-0175">Coiled coil</keyword>
<feature type="region of interest" description="Disordered" evidence="2">
    <location>
        <begin position="275"/>
        <end position="296"/>
    </location>
</feature>
<reference evidence="5 6" key="1">
    <citation type="journal article" date="2017" name="Mol. Plant">
        <title>The Genome of Medicinal Plant Macleaya cordata Provides New Insights into Benzylisoquinoline Alkaloids Metabolism.</title>
        <authorList>
            <person name="Liu X."/>
            <person name="Liu Y."/>
            <person name="Huang P."/>
            <person name="Ma Y."/>
            <person name="Qing Z."/>
            <person name="Tang Q."/>
            <person name="Cao H."/>
            <person name="Cheng P."/>
            <person name="Zheng Y."/>
            <person name="Yuan Z."/>
            <person name="Zhou Y."/>
            <person name="Liu J."/>
            <person name="Tang Z."/>
            <person name="Zhuo Y."/>
            <person name="Zhang Y."/>
            <person name="Yu L."/>
            <person name="Huang J."/>
            <person name="Yang P."/>
            <person name="Peng Q."/>
            <person name="Zhang J."/>
            <person name="Jiang W."/>
            <person name="Zhang Z."/>
            <person name="Lin K."/>
            <person name="Ro D.K."/>
            <person name="Chen X."/>
            <person name="Xiong X."/>
            <person name="Shang Y."/>
            <person name="Huang S."/>
            <person name="Zeng J."/>
        </authorList>
    </citation>
    <scope>NUCLEOTIDE SEQUENCE [LARGE SCALE GENOMIC DNA]</scope>
    <source>
        <strain evidence="6">cv. BLH2017</strain>
        <tissue evidence="5">Root</tissue>
    </source>
</reference>
<dbReference type="AlphaFoldDB" id="A0A200QKE0"/>
<sequence>MGCTSSKLDDLPAVALCRDRCYFLDEAIRQRYALADSHVAYIQSLKGFGISLDRFFDHQDLDNFTSSSSPVLPLPSQRKGDPSSTSSPPPVVSFHSHSNSGSMADNGYMTMNYMKNRSTPSVVYEQRPMSPETVNFGESSSSSFNPYSYPNYDNNSSSSYAYYNYPPPVYSNYGGGMAGFFGSSPQYGSFSPPPQNSMASSSASSSKPPPPPPSPPRASAWDFLNPFSTFEKYYPPQTPSRDSKEVREEEGIPDLEDEDFQHEVVKEVHVDEKFADASGGNVSNKNAGNEDERGNDGEAVYQARNSVPAENREYEVHLVDKNVVDKEELSKEQGNVAAFRGRVGFRSVSEVVREIKAQFERASDSGIEVSKILEAGKLPYNRKNAVYQVSSKMLHSMTPPLSVVSSQPSTSKSAESSSSTEKDGSIFLGFDEGVGRALVNLSSTLQQLYIWEKKLYEEVKAEEKMRLIHDRKCRRLKRLDEKGAEAHKVDSTRTLVRTLSTKIRIAIQVVDKISVKINKLRDEELWPKINELIHGLIRMWAIMLECHRNQCQAIAEAKNLDAIAFNRKFNDTHLEATVQLELELLNWILRFSSWVLAQKAFVRALNSWLLKCLLNEPEETPDGIAPFSPGRIGAPPVFVICNQWSQAMERISEKEVLDTMRVFAASVHHLCEQHNMELRQRMTANRDLERRVKAIEREEQKMLKALQVVDKQMVQLSGQGSGLAVPGQMVQPSDTTNIVSLQSGLKRIFEAMERFMASSRQAYEELRVIGEEDRLRRENANVT</sequence>
<evidence type="ECO:0000256" key="1">
    <source>
        <dbReference type="SAM" id="Coils"/>
    </source>
</evidence>
<evidence type="ECO:0000259" key="4">
    <source>
        <dbReference type="Pfam" id="PF04783"/>
    </source>
</evidence>
<comment type="caution">
    <text evidence="5">The sequence shown here is derived from an EMBL/GenBank/DDBJ whole genome shotgun (WGS) entry which is preliminary data.</text>
</comment>
<feature type="coiled-coil region" evidence="1">
    <location>
        <begin position="678"/>
        <end position="705"/>
    </location>
</feature>
<protein>
    <recommendedName>
        <fullName evidence="7">DUF632 domain-containing protein</fullName>
    </recommendedName>
</protein>
<feature type="region of interest" description="Disordered" evidence="2">
    <location>
        <begin position="188"/>
        <end position="255"/>
    </location>
</feature>
<feature type="region of interest" description="Disordered" evidence="2">
    <location>
        <begin position="67"/>
        <end position="100"/>
    </location>
</feature>